<dbReference type="RefSeq" id="WP_181267416.1">
    <property type="nucleotide sequence ID" value="NZ_BAAAGB010000001.1"/>
</dbReference>
<reference evidence="2 3" key="1">
    <citation type="journal article" date="1994" name="Int. J. Syst. Bacteriol.">
        <title>Phylogenetic positions of novel aerobic, bacteriochlorophyll a-containing bacteria and description of Roseococcus thiosulfatophilus gen. nov., sp. nov., Erythromicrobium ramosum gen. nov., sp. nov., and Erythrobacter litoralis sp. nov.</title>
        <authorList>
            <person name="Yurkov V."/>
            <person name="Stackebrandt E."/>
            <person name="Holmes A."/>
            <person name="Fuerst J.A."/>
            <person name="Hugenholtz P."/>
            <person name="Golecki J."/>
            <person name="Gad'on N."/>
            <person name="Gorlenko V.M."/>
            <person name="Kompantseva E.I."/>
            <person name="Drews G."/>
        </authorList>
    </citation>
    <scope>NUCLEOTIDE SEQUENCE [LARGE SCALE GENOMIC DNA]</scope>
    <source>
        <strain evidence="2 3">KR-99</strain>
    </source>
</reference>
<feature type="chain" id="PRO_5031180196" description="Lipoprotein" evidence="1">
    <location>
        <begin position="24"/>
        <end position="250"/>
    </location>
</feature>
<dbReference type="Proteomes" id="UP000589292">
    <property type="component" value="Unassembled WGS sequence"/>
</dbReference>
<gene>
    <name evidence="2" type="ORF">FG486_10125</name>
</gene>
<evidence type="ECO:0000313" key="3">
    <source>
        <dbReference type="Proteomes" id="UP000589292"/>
    </source>
</evidence>
<proteinExistence type="predicted"/>
<accession>A0A7V8RDZ1</accession>
<keyword evidence="3" id="KW-1185">Reference proteome</keyword>
<dbReference type="PROSITE" id="PS51257">
    <property type="entry name" value="PROKAR_LIPOPROTEIN"/>
    <property type="match status" value="1"/>
</dbReference>
<dbReference type="AlphaFoldDB" id="A0A7V8RDZ1"/>
<feature type="signal peptide" evidence="1">
    <location>
        <begin position="1"/>
        <end position="23"/>
    </location>
</feature>
<evidence type="ECO:0000256" key="1">
    <source>
        <dbReference type="SAM" id="SignalP"/>
    </source>
</evidence>
<evidence type="ECO:0000313" key="2">
    <source>
        <dbReference type="EMBL" id="MBA1374698.1"/>
    </source>
</evidence>
<evidence type="ECO:0008006" key="4">
    <source>
        <dbReference type="Google" id="ProtNLM"/>
    </source>
</evidence>
<organism evidence="2 3">
    <name type="scientific">Sphingomonas ursincola</name>
    <dbReference type="NCBI Taxonomy" id="56361"/>
    <lineage>
        <taxon>Bacteria</taxon>
        <taxon>Pseudomonadati</taxon>
        <taxon>Pseudomonadota</taxon>
        <taxon>Alphaproteobacteria</taxon>
        <taxon>Sphingomonadales</taxon>
        <taxon>Sphingomonadaceae</taxon>
        <taxon>Sphingomonas</taxon>
    </lineage>
</organism>
<dbReference type="EMBL" id="VDES01000002">
    <property type="protein sequence ID" value="MBA1374698.1"/>
    <property type="molecule type" value="Genomic_DNA"/>
</dbReference>
<name>A0A7V8RDZ1_9SPHN</name>
<sequence>MRGHWVMAGLLSLALAGCSGGGADDNADKGTDKTADAGCADDGEKLKLTGLCKGRAVNSMNMDASASPEAPDGCEWQVMEAALPADEVLLYRGLVCGKKAAEIEIAGGAERAEVKLIKSAMSDEMPEPFTLGYLYTAEGEPAQAITQRARSVIEDPAEAAKCNARPANIEGWPKDAYVIDTDPKGSNTVDGSPVAVCGDLGYFDEGFRFWRAAQGYAWFFDFGQDYAEIDPGSLTIVAKDAQGNWGAIGQ</sequence>
<keyword evidence="1" id="KW-0732">Signal</keyword>
<protein>
    <recommendedName>
        <fullName evidence="4">Lipoprotein</fullName>
    </recommendedName>
</protein>
<comment type="caution">
    <text evidence="2">The sequence shown here is derived from an EMBL/GenBank/DDBJ whole genome shotgun (WGS) entry which is preliminary data.</text>
</comment>